<name>A0A938WY43_9CLOT</name>
<dbReference type="Pfam" id="PF19909">
    <property type="entry name" value="DUF6382"/>
    <property type="match status" value="1"/>
</dbReference>
<reference evidence="2" key="1">
    <citation type="submission" date="2020-08" db="EMBL/GenBank/DDBJ databases">
        <authorList>
            <person name="Cejkova D."/>
            <person name="Kubasova T."/>
            <person name="Jahodarova E."/>
            <person name="Rychlik I."/>
        </authorList>
    </citation>
    <scope>NUCLEOTIDE SEQUENCE</scope>
    <source>
        <strain evidence="2">An420c</strain>
    </source>
</reference>
<dbReference type="Proteomes" id="UP000713880">
    <property type="component" value="Unassembled WGS sequence"/>
</dbReference>
<dbReference type="AlphaFoldDB" id="A0A938WY43"/>
<evidence type="ECO:0000259" key="1">
    <source>
        <dbReference type="Pfam" id="PF19909"/>
    </source>
</evidence>
<dbReference type="RefSeq" id="WP_204907833.1">
    <property type="nucleotide sequence ID" value="NZ_JACJLV010000003.1"/>
</dbReference>
<feature type="domain" description="DUF6382" evidence="1">
    <location>
        <begin position="5"/>
        <end position="156"/>
    </location>
</feature>
<evidence type="ECO:0000313" key="3">
    <source>
        <dbReference type="Proteomes" id="UP000713880"/>
    </source>
</evidence>
<sequence length="235" mass="28755">MERKITIEEKERYQEDYQMRMLKVNRPEGLLRVRGRGVDGRSFYEYDVSGKVSMKALYERGKIRENDLKQFLASFQTAVREAENYLLNVHRILLKPEYIFYEDDRFYFCYYPPADQDLWTEFHLLTEYLVKQADYQDKEAVRMIFLLHKGTMEENYSMDKLVRECMESEEPEEKKKKQEITYDTREHDWITEQEMGSSILRETDNMWTPVRHFLNRHKKQRWGDWDGLHIEEDEL</sequence>
<reference evidence="2" key="2">
    <citation type="journal article" date="2021" name="Sci. Rep.">
        <title>The distribution of antibiotic resistance genes in chicken gut microbiota commensals.</title>
        <authorList>
            <person name="Juricova H."/>
            <person name="Matiasovicova J."/>
            <person name="Kubasova T."/>
            <person name="Cejkova D."/>
            <person name="Rychlik I."/>
        </authorList>
    </citation>
    <scope>NUCLEOTIDE SEQUENCE</scope>
    <source>
        <strain evidence="2">An420c</strain>
    </source>
</reference>
<dbReference type="EMBL" id="JACJLV010000003">
    <property type="protein sequence ID" value="MBM6825766.1"/>
    <property type="molecule type" value="Genomic_DNA"/>
</dbReference>
<comment type="caution">
    <text evidence="2">The sequence shown here is derived from an EMBL/GenBank/DDBJ whole genome shotgun (WGS) entry which is preliminary data.</text>
</comment>
<proteinExistence type="predicted"/>
<accession>A0A938WY43</accession>
<gene>
    <name evidence="2" type="ORF">H6A13_01430</name>
</gene>
<keyword evidence="3" id="KW-1185">Reference proteome</keyword>
<evidence type="ECO:0000313" key="2">
    <source>
        <dbReference type="EMBL" id="MBM6825766.1"/>
    </source>
</evidence>
<organism evidence="2 3">
    <name type="scientific">Mordavella massiliensis</name>
    <dbReference type="NCBI Taxonomy" id="1871024"/>
    <lineage>
        <taxon>Bacteria</taxon>
        <taxon>Bacillati</taxon>
        <taxon>Bacillota</taxon>
        <taxon>Clostridia</taxon>
        <taxon>Eubacteriales</taxon>
        <taxon>Clostridiaceae</taxon>
        <taxon>Mordavella</taxon>
    </lineage>
</organism>
<dbReference type="InterPro" id="IPR045962">
    <property type="entry name" value="DUF6382"/>
</dbReference>
<protein>
    <recommendedName>
        <fullName evidence="1">DUF6382 domain-containing protein</fullName>
    </recommendedName>
</protein>